<dbReference type="Gene3D" id="3.20.20.140">
    <property type="entry name" value="Metal-dependent hydrolases"/>
    <property type="match status" value="1"/>
</dbReference>
<dbReference type="InterPro" id="IPR011059">
    <property type="entry name" value="Metal-dep_hydrolase_composite"/>
</dbReference>
<protein>
    <submittedName>
        <fullName evidence="10">N-acetylglucosamine 6-phosphate deacetylase</fullName>
    </submittedName>
</protein>
<evidence type="ECO:0000259" key="9">
    <source>
        <dbReference type="Pfam" id="PF01979"/>
    </source>
</evidence>
<comment type="cofactor">
    <cofactor evidence="8">
        <name>a divalent metal cation</name>
        <dbReference type="ChEBI" id="CHEBI:60240"/>
    </cofactor>
    <text evidence="8">Binds 1 divalent metal cation per subunit.</text>
</comment>
<dbReference type="GO" id="GO:0046872">
    <property type="term" value="F:metal ion binding"/>
    <property type="evidence" value="ECO:0007669"/>
    <property type="project" value="UniProtKB-KW"/>
</dbReference>
<dbReference type="PANTHER" id="PTHR11113">
    <property type="entry name" value="N-ACETYLGLUCOSAMINE-6-PHOSPHATE DEACETYLASE"/>
    <property type="match status" value="1"/>
</dbReference>
<dbReference type="RefSeq" id="WP_093916747.1">
    <property type="nucleotide sequence ID" value="NZ_FPAJ01000004.1"/>
</dbReference>
<feature type="binding site" evidence="7">
    <location>
        <begin position="311"/>
        <end position="313"/>
    </location>
    <ligand>
        <name>substrate</name>
    </ligand>
</feature>
<feature type="active site" description="Proton donor/acceptor" evidence="6">
    <location>
        <position position="278"/>
    </location>
</feature>
<dbReference type="InterPro" id="IPR032466">
    <property type="entry name" value="Metal_Hydrolase"/>
</dbReference>
<dbReference type="PANTHER" id="PTHR11113:SF14">
    <property type="entry name" value="N-ACETYLGLUCOSAMINE-6-PHOSPHATE DEACETYLASE"/>
    <property type="match status" value="1"/>
</dbReference>
<sequence>MTQARSAYIGARIFDGAALWNDHALLVLPNGETRIIAPQDLPRDCPTHSLDSGILLSGFVDLQVNGGGGVMFNDAPSVQTLATIAAAHRGLGTASFLPTLITDTPTQTAAAIKAVTDAVDQRIPGIAGLHLEGPHLSVARKGAHDGTLIRPMQDSDLRMLLDAADHIPNLMVTVAPENVTKMQIRALAGAGIIVSLGHSDCDYDTAMAAFDTGARCATHLFNAMSQAQARAPGLVGAALSHPMAACGLIADGVHVHPAMIRTALASKTGQNDIFLVTDAMATAGSDITSFQLNGREILRKDGRLTLADGTLAGADLTMPQAIRVMVEDVKEPLEKALARATTIPAGMLRSPPSRNHANDMLWLSPDMTETGWIAEL</sequence>
<dbReference type="EMBL" id="FPAJ01000004">
    <property type="protein sequence ID" value="SFS97164.1"/>
    <property type="molecule type" value="Genomic_DNA"/>
</dbReference>
<evidence type="ECO:0000256" key="2">
    <source>
        <dbReference type="ARBA" id="ARBA00022723"/>
    </source>
</evidence>
<feature type="binding site" evidence="8">
    <location>
        <position position="198"/>
    </location>
    <ligand>
        <name>Zn(2+)</name>
        <dbReference type="ChEBI" id="CHEBI:29105"/>
    </ligand>
</feature>
<proteinExistence type="inferred from homology"/>
<feature type="domain" description="Amidohydrolase-related" evidence="9">
    <location>
        <begin position="54"/>
        <end position="345"/>
    </location>
</feature>
<dbReference type="SUPFAM" id="SSF51556">
    <property type="entry name" value="Metallo-dependent hydrolases"/>
    <property type="match status" value="1"/>
</dbReference>
<name>A0A1I6U6W1_9RHOB</name>
<evidence type="ECO:0000256" key="5">
    <source>
        <dbReference type="PIRNR" id="PIRNR038994"/>
    </source>
</evidence>
<keyword evidence="11" id="KW-1185">Reference proteome</keyword>
<dbReference type="AlphaFoldDB" id="A0A1I6U6W1"/>
<keyword evidence="3 5" id="KW-0378">Hydrolase</keyword>
<dbReference type="GO" id="GO:0008448">
    <property type="term" value="F:N-acetylglucosamine-6-phosphate deacetylase activity"/>
    <property type="evidence" value="ECO:0007669"/>
    <property type="project" value="InterPro"/>
</dbReference>
<evidence type="ECO:0000313" key="11">
    <source>
        <dbReference type="Proteomes" id="UP000199239"/>
    </source>
</evidence>
<evidence type="ECO:0000256" key="4">
    <source>
        <dbReference type="ARBA" id="ARBA00023277"/>
    </source>
</evidence>
<feature type="binding site" evidence="8">
    <location>
        <position position="219"/>
    </location>
    <ligand>
        <name>Zn(2+)</name>
        <dbReference type="ChEBI" id="CHEBI:29105"/>
    </ligand>
</feature>
<feature type="binding site" evidence="7">
    <location>
        <position position="230"/>
    </location>
    <ligand>
        <name>substrate</name>
    </ligand>
</feature>
<feature type="binding site" evidence="8">
    <location>
        <position position="132"/>
    </location>
    <ligand>
        <name>Zn(2+)</name>
        <dbReference type="ChEBI" id="CHEBI:29105"/>
    </ligand>
</feature>
<evidence type="ECO:0000256" key="8">
    <source>
        <dbReference type="PIRSR" id="PIRSR038994-3"/>
    </source>
</evidence>
<evidence type="ECO:0000256" key="3">
    <source>
        <dbReference type="ARBA" id="ARBA00022801"/>
    </source>
</evidence>
<keyword evidence="2 8" id="KW-0479">Metal-binding</keyword>
<gene>
    <name evidence="10" type="ORF">SAMN04488040_2542</name>
</gene>
<comment type="similarity">
    <text evidence="1 5">Belongs to the metallo-dependent hydrolases superfamily. NagA family.</text>
</comment>
<evidence type="ECO:0000256" key="1">
    <source>
        <dbReference type="ARBA" id="ARBA00010716"/>
    </source>
</evidence>
<evidence type="ECO:0000256" key="6">
    <source>
        <dbReference type="PIRSR" id="PIRSR038994-1"/>
    </source>
</evidence>
<accession>A0A1I6U6W1</accession>
<dbReference type="STRING" id="394264.SAMN04488040_2542"/>
<evidence type="ECO:0000256" key="7">
    <source>
        <dbReference type="PIRSR" id="PIRSR038994-2"/>
    </source>
</evidence>
<dbReference type="Proteomes" id="UP000199239">
    <property type="component" value="Unassembled WGS sequence"/>
</dbReference>
<feature type="binding site" evidence="7">
    <location>
        <position position="254"/>
    </location>
    <ligand>
        <name>substrate</name>
    </ligand>
</feature>
<dbReference type="NCBIfam" id="TIGR00221">
    <property type="entry name" value="nagA"/>
    <property type="match status" value="1"/>
</dbReference>
<dbReference type="InterPro" id="IPR006680">
    <property type="entry name" value="Amidohydro-rel"/>
</dbReference>
<dbReference type="PIRSF" id="PIRSF038994">
    <property type="entry name" value="NagA"/>
    <property type="match status" value="1"/>
</dbReference>
<keyword evidence="4 5" id="KW-0119">Carbohydrate metabolism</keyword>
<evidence type="ECO:0000313" key="10">
    <source>
        <dbReference type="EMBL" id="SFS97164.1"/>
    </source>
</evidence>
<dbReference type="OrthoDB" id="9776488at2"/>
<dbReference type="Gene3D" id="2.30.40.10">
    <property type="entry name" value="Urease, subunit C, domain 1"/>
    <property type="match status" value="1"/>
</dbReference>
<dbReference type="InterPro" id="IPR003764">
    <property type="entry name" value="GlcNAc_6-P_deAcase"/>
</dbReference>
<reference evidence="11" key="1">
    <citation type="submission" date="2016-10" db="EMBL/GenBank/DDBJ databases">
        <authorList>
            <person name="Varghese N."/>
            <person name="Submissions S."/>
        </authorList>
    </citation>
    <scope>NUCLEOTIDE SEQUENCE [LARGE SCALE GENOMIC DNA]</scope>
    <source>
        <strain evidence="11">DSM 23422</strain>
    </source>
</reference>
<dbReference type="Pfam" id="PF01979">
    <property type="entry name" value="Amidohydro_1"/>
    <property type="match status" value="1"/>
</dbReference>
<feature type="binding site" evidence="7">
    <location>
        <begin position="222"/>
        <end position="223"/>
    </location>
    <ligand>
        <name>substrate</name>
    </ligand>
</feature>
<organism evidence="10 11">
    <name type="scientific">Sulfitobacter marinus</name>
    <dbReference type="NCBI Taxonomy" id="394264"/>
    <lineage>
        <taxon>Bacteria</taxon>
        <taxon>Pseudomonadati</taxon>
        <taxon>Pseudomonadota</taxon>
        <taxon>Alphaproteobacteria</taxon>
        <taxon>Rhodobacterales</taxon>
        <taxon>Roseobacteraceae</taxon>
        <taxon>Sulfitobacter</taxon>
    </lineage>
</organism>
<dbReference type="GO" id="GO:0006046">
    <property type="term" value="P:N-acetylglucosamine catabolic process"/>
    <property type="evidence" value="ECO:0007669"/>
    <property type="project" value="TreeGrafter"/>
</dbReference>
<feature type="binding site" evidence="7">
    <location>
        <position position="143"/>
    </location>
    <ligand>
        <name>substrate</name>
    </ligand>
</feature>